<dbReference type="STRING" id="1121298.SAMN05444401_3087"/>
<organism evidence="2 3">
    <name type="scientific">Clostridium amylolyticum</name>
    <dbReference type="NCBI Taxonomy" id="1121298"/>
    <lineage>
        <taxon>Bacteria</taxon>
        <taxon>Bacillati</taxon>
        <taxon>Bacillota</taxon>
        <taxon>Clostridia</taxon>
        <taxon>Eubacteriales</taxon>
        <taxon>Clostridiaceae</taxon>
        <taxon>Clostridium</taxon>
    </lineage>
</organism>
<keyword evidence="1" id="KW-0472">Membrane</keyword>
<keyword evidence="1" id="KW-1133">Transmembrane helix</keyword>
<protein>
    <submittedName>
        <fullName evidence="2">Uncharacterized protein</fullName>
    </submittedName>
</protein>
<gene>
    <name evidence="2" type="ORF">SAMN05444401_3087</name>
</gene>
<evidence type="ECO:0000313" key="3">
    <source>
        <dbReference type="Proteomes" id="UP000184080"/>
    </source>
</evidence>
<accession>A0A1M6JFX1</accession>
<proteinExistence type="predicted"/>
<sequence>MDNFKEQLVTTTNKTAYNASKIFMGIFGVLAFFFFVTANLLFGLFFAVGCGLLFYFKRFLYLEYEYSITNGEVDVDKIMEMKSRKRIITFNMKNAELVAPVDSDVYKDFGNKPSEIIKAVPAGNTDRVYAAIITGGAKRVQLLFVPNEDIINLCFLYNPKAVKKNL</sequence>
<evidence type="ECO:0000256" key="1">
    <source>
        <dbReference type="SAM" id="Phobius"/>
    </source>
</evidence>
<keyword evidence="1" id="KW-0812">Transmembrane</keyword>
<reference evidence="2 3" key="1">
    <citation type="submission" date="2016-11" db="EMBL/GenBank/DDBJ databases">
        <authorList>
            <person name="Jaros S."/>
            <person name="Januszkiewicz K."/>
            <person name="Wedrychowicz H."/>
        </authorList>
    </citation>
    <scope>NUCLEOTIDE SEQUENCE [LARGE SCALE GENOMIC DNA]</scope>
    <source>
        <strain evidence="2 3">DSM 21864</strain>
    </source>
</reference>
<feature type="transmembrane region" description="Helical" evidence="1">
    <location>
        <begin position="22"/>
        <end position="55"/>
    </location>
</feature>
<dbReference type="InterPro" id="IPR046088">
    <property type="entry name" value="DUF6106"/>
</dbReference>
<name>A0A1M6JFX1_9CLOT</name>
<dbReference type="RefSeq" id="WP_073008599.1">
    <property type="nucleotide sequence ID" value="NZ_FQZO01000005.1"/>
</dbReference>
<dbReference type="Proteomes" id="UP000184080">
    <property type="component" value="Unassembled WGS sequence"/>
</dbReference>
<dbReference type="EMBL" id="FQZO01000005">
    <property type="protein sequence ID" value="SHJ45606.1"/>
    <property type="molecule type" value="Genomic_DNA"/>
</dbReference>
<dbReference type="AlphaFoldDB" id="A0A1M6JFX1"/>
<dbReference type="OrthoDB" id="2062630at2"/>
<keyword evidence="3" id="KW-1185">Reference proteome</keyword>
<dbReference type="Pfam" id="PF19601">
    <property type="entry name" value="DUF6106"/>
    <property type="match status" value="1"/>
</dbReference>
<evidence type="ECO:0000313" key="2">
    <source>
        <dbReference type="EMBL" id="SHJ45606.1"/>
    </source>
</evidence>